<dbReference type="EnsemblProtists" id="Phyra80140">
    <property type="protein sequence ID" value="Phyra80140"/>
    <property type="gene ID" value="Phyra80140"/>
</dbReference>
<dbReference type="GO" id="GO:0055085">
    <property type="term" value="P:transmembrane transport"/>
    <property type="evidence" value="ECO:0000318"/>
    <property type="project" value="GO_Central"/>
</dbReference>
<dbReference type="VEuPathDB" id="FungiDB:KRP23_12202"/>
<dbReference type="Pfam" id="PF00854">
    <property type="entry name" value="PTR2"/>
    <property type="match status" value="1"/>
</dbReference>
<dbReference type="Gene3D" id="1.20.1250.20">
    <property type="entry name" value="MFS general substrate transporter like domains"/>
    <property type="match status" value="1"/>
</dbReference>
<evidence type="ECO:0000256" key="2">
    <source>
        <dbReference type="ARBA" id="ARBA00005982"/>
    </source>
</evidence>
<keyword evidence="5 6" id="KW-0472">Membrane</keyword>
<evidence type="ECO:0000256" key="4">
    <source>
        <dbReference type="ARBA" id="ARBA00022989"/>
    </source>
</evidence>
<feature type="transmembrane region" description="Helical" evidence="6">
    <location>
        <begin position="345"/>
        <end position="363"/>
    </location>
</feature>
<reference evidence="7" key="2">
    <citation type="submission" date="2015-06" db="UniProtKB">
        <authorList>
            <consortium name="EnsemblProtists"/>
        </authorList>
    </citation>
    <scope>IDENTIFICATION</scope>
    <source>
        <strain evidence="7">Pr102</strain>
    </source>
</reference>
<feature type="transmembrane region" description="Helical" evidence="6">
    <location>
        <begin position="181"/>
        <end position="201"/>
    </location>
</feature>
<comment type="subcellular location">
    <subcellularLocation>
        <location evidence="1">Membrane</location>
        <topology evidence="1">Multi-pass membrane protein</topology>
    </subcellularLocation>
</comment>
<feature type="transmembrane region" description="Helical" evidence="6">
    <location>
        <begin position="490"/>
        <end position="510"/>
    </location>
</feature>
<evidence type="ECO:0008006" key="9">
    <source>
        <dbReference type="Google" id="ProtNLM"/>
    </source>
</evidence>
<sequence length="619" mass="66768">MAPNSASKSALQDAGEQTNLLPVKRSEAARPQYRSIIVSVCSFILVTEFCERLAYYGLSGSLPIFFHRNLGLSTVLATELNSTFTSLSYLTPLLGAYVADRHLGRFSTIVAFCSLYIAGLALCVFAALPAVSSLPLFMLGLFGGVGFGAGGIKPNVVVLGADQFDVDIPAQRAEKDSFFNWFYWAINVGATFSYGVLTNLAVNGLPPYISADYGFFASFAIPSAAFVLAAVVFYAGKARYRRVPPKGSALSKFFSVLVQAGSRSTRGKLVLSGGLAFVPGIVLTTASYFIQDDFTHMAVALAGAGAVAYGTFVLVFSGAATDWLRLATRTNGGSFSSQEVQDATQVVRLAPYLGIIIIFWAVYGQMNSNFVVQGCQMDLRVQGSEGASGKPVLLSSAMLNVVDSGVILVFIPVFDRLLYPLLTKMGIYPTLLRKIGAGLVFAMLAMIAAGWTEQIRKSSPMIEGVSSNCSAAGETLPMSTMSVWWQTPQYVLVGVSEILTSISAYDLFYSEVPESMRSVCQALNLLTTTLGFIVAGALNSIFSFWVTSDLNDGHLEYIYYMLALLVLVLLVAFMFVSQSFEYHVPPPGLDTVSGFSPALSRAARELRKKLQFQRNGRKK</sequence>
<evidence type="ECO:0000256" key="5">
    <source>
        <dbReference type="ARBA" id="ARBA00023136"/>
    </source>
</evidence>
<dbReference type="VEuPathDB" id="FungiDB:KRP22_9180"/>
<protein>
    <recommendedName>
        <fullName evidence="9">Major facilitator superfamily (MFS) profile domain-containing protein</fullName>
    </recommendedName>
</protein>
<evidence type="ECO:0000256" key="1">
    <source>
        <dbReference type="ARBA" id="ARBA00004141"/>
    </source>
</evidence>
<dbReference type="InParanoid" id="H3GSW4"/>
<dbReference type="InterPro" id="IPR000109">
    <property type="entry name" value="POT_fam"/>
</dbReference>
<reference evidence="8" key="1">
    <citation type="journal article" date="2006" name="Science">
        <title>Phytophthora genome sequences uncover evolutionary origins and mechanisms of pathogenesis.</title>
        <authorList>
            <person name="Tyler B.M."/>
            <person name="Tripathy S."/>
            <person name="Zhang X."/>
            <person name="Dehal P."/>
            <person name="Jiang R.H."/>
            <person name="Aerts A."/>
            <person name="Arredondo F.D."/>
            <person name="Baxter L."/>
            <person name="Bensasson D."/>
            <person name="Beynon J.L."/>
            <person name="Chapman J."/>
            <person name="Damasceno C.M."/>
            <person name="Dorrance A.E."/>
            <person name="Dou D."/>
            <person name="Dickerman A.W."/>
            <person name="Dubchak I.L."/>
            <person name="Garbelotto M."/>
            <person name="Gijzen M."/>
            <person name="Gordon S.G."/>
            <person name="Govers F."/>
            <person name="Grunwald N.J."/>
            <person name="Huang W."/>
            <person name="Ivors K.L."/>
            <person name="Jones R.W."/>
            <person name="Kamoun S."/>
            <person name="Krampis K."/>
            <person name="Lamour K.H."/>
            <person name="Lee M.K."/>
            <person name="McDonald W.H."/>
            <person name="Medina M."/>
            <person name="Meijer H.J."/>
            <person name="Nordberg E.K."/>
            <person name="Maclean D.J."/>
            <person name="Ospina-Giraldo M.D."/>
            <person name="Morris P.F."/>
            <person name="Phuntumart V."/>
            <person name="Putnam N.H."/>
            <person name="Rash S."/>
            <person name="Rose J.K."/>
            <person name="Sakihama Y."/>
            <person name="Salamov A.A."/>
            <person name="Savidor A."/>
            <person name="Scheuring C.F."/>
            <person name="Smith B.M."/>
            <person name="Sobral B.W."/>
            <person name="Terry A."/>
            <person name="Torto-Alalibo T.A."/>
            <person name="Win J."/>
            <person name="Xu Z."/>
            <person name="Zhang H."/>
            <person name="Grigoriev I.V."/>
            <person name="Rokhsar D.S."/>
            <person name="Boore J.L."/>
        </authorList>
    </citation>
    <scope>NUCLEOTIDE SEQUENCE [LARGE SCALE GENOMIC DNA]</scope>
    <source>
        <strain evidence="8">Pr102</strain>
    </source>
</reference>
<dbReference type="PANTHER" id="PTHR11654">
    <property type="entry name" value="OLIGOPEPTIDE TRANSPORTER-RELATED"/>
    <property type="match status" value="1"/>
</dbReference>
<feature type="transmembrane region" description="Helical" evidence="6">
    <location>
        <begin position="431"/>
        <end position="451"/>
    </location>
</feature>
<dbReference type="SUPFAM" id="SSF103473">
    <property type="entry name" value="MFS general substrate transporter"/>
    <property type="match status" value="1"/>
</dbReference>
<comment type="similarity">
    <text evidence="2">Belongs to the major facilitator superfamily. Proton-dependent oligopeptide transporter (POT/PTR) (TC 2.A.17) family.</text>
</comment>
<keyword evidence="4 6" id="KW-1133">Transmembrane helix</keyword>
<feature type="transmembrane region" description="Helical" evidence="6">
    <location>
        <begin position="522"/>
        <end position="545"/>
    </location>
</feature>
<feature type="transmembrane region" description="Helical" evidence="6">
    <location>
        <begin position="397"/>
        <end position="419"/>
    </location>
</feature>
<proteinExistence type="inferred from homology"/>
<keyword evidence="3 6" id="KW-0812">Transmembrane</keyword>
<dbReference type="HOGENOM" id="CLU_009313_3_1_1"/>
<evidence type="ECO:0000313" key="7">
    <source>
        <dbReference type="EnsemblProtists" id="Phyra80140"/>
    </source>
</evidence>
<dbReference type="AlphaFoldDB" id="H3GSW4"/>
<dbReference type="Proteomes" id="UP000005238">
    <property type="component" value="Unassembled WGS sequence"/>
</dbReference>
<dbReference type="EMBL" id="DS566043">
    <property type="status" value="NOT_ANNOTATED_CDS"/>
    <property type="molecule type" value="Genomic_DNA"/>
</dbReference>
<feature type="transmembrane region" description="Helical" evidence="6">
    <location>
        <begin position="557"/>
        <end position="576"/>
    </location>
</feature>
<accession>H3GSW4</accession>
<dbReference type="GO" id="GO:0016020">
    <property type="term" value="C:membrane"/>
    <property type="evidence" value="ECO:0000318"/>
    <property type="project" value="GO_Central"/>
</dbReference>
<feature type="transmembrane region" description="Helical" evidence="6">
    <location>
        <begin position="296"/>
        <end position="324"/>
    </location>
</feature>
<feature type="transmembrane region" description="Helical" evidence="6">
    <location>
        <begin position="213"/>
        <end position="236"/>
    </location>
</feature>
<feature type="transmembrane region" description="Helical" evidence="6">
    <location>
        <begin position="269"/>
        <end position="290"/>
    </location>
</feature>
<evidence type="ECO:0000256" key="6">
    <source>
        <dbReference type="SAM" id="Phobius"/>
    </source>
</evidence>
<name>H3GSW4_PHYRM</name>
<keyword evidence="8" id="KW-1185">Reference proteome</keyword>
<evidence type="ECO:0000313" key="8">
    <source>
        <dbReference type="Proteomes" id="UP000005238"/>
    </source>
</evidence>
<feature type="transmembrane region" description="Helical" evidence="6">
    <location>
        <begin position="134"/>
        <end position="152"/>
    </location>
</feature>
<feature type="transmembrane region" description="Helical" evidence="6">
    <location>
        <begin position="106"/>
        <end position="128"/>
    </location>
</feature>
<dbReference type="OMA" id="QMMGVWF"/>
<dbReference type="InterPro" id="IPR036259">
    <property type="entry name" value="MFS_trans_sf"/>
</dbReference>
<dbReference type="GO" id="GO:0022857">
    <property type="term" value="F:transmembrane transporter activity"/>
    <property type="evidence" value="ECO:0000318"/>
    <property type="project" value="GO_Central"/>
</dbReference>
<evidence type="ECO:0000256" key="3">
    <source>
        <dbReference type="ARBA" id="ARBA00022692"/>
    </source>
</evidence>
<dbReference type="eggNOG" id="KOG1237">
    <property type="taxonomic scope" value="Eukaryota"/>
</dbReference>
<organism evidence="7 8">
    <name type="scientific">Phytophthora ramorum</name>
    <name type="common">Sudden oak death agent</name>
    <dbReference type="NCBI Taxonomy" id="164328"/>
    <lineage>
        <taxon>Eukaryota</taxon>
        <taxon>Sar</taxon>
        <taxon>Stramenopiles</taxon>
        <taxon>Oomycota</taxon>
        <taxon>Peronosporomycetes</taxon>
        <taxon>Peronosporales</taxon>
        <taxon>Peronosporaceae</taxon>
        <taxon>Phytophthora</taxon>
    </lineage>
</organism>